<organism evidence="1 2">
    <name type="scientific">Serendipita vermifera MAFF 305830</name>
    <dbReference type="NCBI Taxonomy" id="933852"/>
    <lineage>
        <taxon>Eukaryota</taxon>
        <taxon>Fungi</taxon>
        <taxon>Dikarya</taxon>
        <taxon>Basidiomycota</taxon>
        <taxon>Agaricomycotina</taxon>
        <taxon>Agaricomycetes</taxon>
        <taxon>Sebacinales</taxon>
        <taxon>Serendipitaceae</taxon>
        <taxon>Serendipita</taxon>
    </lineage>
</organism>
<dbReference type="HOGENOM" id="CLU_101883_1_0_1"/>
<name>A0A0C3AP28_SERVB</name>
<sequence>MAINLADLLTSEASAVGHPSTVESVRPITQVGIDTSLVTNGQAQTESIGRTASSATGIAQTMPPVSGSHVARRYNNYGCVVCGHMYDRAQRARDCANRDRGLTPYVCGAECGRMNWYVCSHCLEEPAFIRGQHQSLQL</sequence>
<reference evidence="2" key="2">
    <citation type="submission" date="2015-01" db="EMBL/GenBank/DDBJ databases">
        <title>Evolutionary Origins and Diversification of the Mycorrhizal Mutualists.</title>
        <authorList>
            <consortium name="DOE Joint Genome Institute"/>
            <consortium name="Mycorrhizal Genomics Consortium"/>
            <person name="Kohler A."/>
            <person name="Kuo A."/>
            <person name="Nagy L.G."/>
            <person name="Floudas D."/>
            <person name="Copeland A."/>
            <person name="Barry K.W."/>
            <person name="Cichocki N."/>
            <person name="Veneault-Fourrey C."/>
            <person name="LaButti K."/>
            <person name="Lindquist E.A."/>
            <person name="Lipzen A."/>
            <person name="Lundell T."/>
            <person name="Morin E."/>
            <person name="Murat C."/>
            <person name="Riley R."/>
            <person name="Ohm R."/>
            <person name="Sun H."/>
            <person name="Tunlid A."/>
            <person name="Henrissat B."/>
            <person name="Grigoriev I.V."/>
            <person name="Hibbett D.S."/>
            <person name="Martin F."/>
        </authorList>
    </citation>
    <scope>NUCLEOTIDE SEQUENCE [LARGE SCALE GENOMIC DNA]</scope>
    <source>
        <strain evidence="2">MAFF 305830</strain>
    </source>
</reference>
<proteinExistence type="predicted"/>
<dbReference type="EMBL" id="KN824370">
    <property type="protein sequence ID" value="KIM21824.1"/>
    <property type="molecule type" value="Genomic_DNA"/>
</dbReference>
<dbReference type="Proteomes" id="UP000054097">
    <property type="component" value="Unassembled WGS sequence"/>
</dbReference>
<keyword evidence="2" id="KW-1185">Reference proteome</keyword>
<dbReference type="AlphaFoldDB" id="A0A0C3AP28"/>
<evidence type="ECO:0000313" key="2">
    <source>
        <dbReference type="Proteomes" id="UP000054097"/>
    </source>
</evidence>
<accession>A0A0C3AP28</accession>
<gene>
    <name evidence="1" type="ORF">M408DRAFT_299829</name>
</gene>
<evidence type="ECO:0000313" key="1">
    <source>
        <dbReference type="EMBL" id="KIM21824.1"/>
    </source>
</evidence>
<protein>
    <submittedName>
        <fullName evidence="1">Uncharacterized protein</fullName>
    </submittedName>
</protein>
<reference evidence="1 2" key="1">
    <citation type="submission" date="2014-04" db="EMBL/GenBank/DDBJ databases">
        <authorList>
            <consortium name="DOE Joint Genome Institute"/>
            <person name="Kuo A."/>
            <person name="Zuccaro A."/>
            <person name="Kohler A."/>
            <person name="Nagy L.G."/>
            <person name="Floudas D."/>
            <person name="Copeland A."/>
            <person name="Barry K.W."/>
            <person name="Cichocki N."/>
            <person name="Veneault-Fourrey C."/>
            <person name="LaButti K."/>
            <person name="Lindquist E.A."/>
            <person name="Lipzen A."/>
            <person name="Lundell T."/>
            <person name="Morin E."/>
            <person name="Murat C."/>
            <person name="Sun H."/>
            <person name="Tunlid A."/>
            <person name="Henrissat B."/>
            <person name="Grigoriev I.V."/>
            <person name="Hibbett D.S."/>
            <person name="Martin F."/>
            <person name="Nordberg H.P."/>
            <person name="Cantor M.N."/>
            <person name="Hua S.X."/>
        </authorList>
    </citation>
    <scope>NUCLEOTIDE SEQUENCE [LARGE SCALE GENOMIC DNA]</scope>
    <source>
        <strain evidence="1 2">MAFF 305830</strain>
    </source>
</reference>